<keyword evidence="2" id="KW-0472">Membrane</keyword>
<protein>
    <submittedName>
        <fullName evidence="3">Uncharacterized protein</fullName>
    </submittedName>
</protein>
<keyword evidence="2" id="KW-1133">Transmembrane helix</keyword>
<feature type="compositionally biased region" description="Pro residues" evidence="1">
    <location>
        <begin position="80"/>
        <end position="89"/>
    </location>
</feature>
<evidence type="ECO:0000256" key="2">
    <source>
        <dbReference type="SAM" id="Phobius"/>
    </source>
</evidence>
<dbReference type="Proteomes" id="UP000593892">
    <property type="component" value="Chromosome"/>
</dbReference>
<name>A0A7S7NTM8_PALFE</name>
<dbReference type="EMBL" id="CP063849">
    <property type="protein sequence ID" value="QOY89509.1"/>
    <property type="molecule type" value="Genomic_DNA"/>
</dbReference>
<organism evidence="3 4">
    <name type="scientific">Paludibaculum fermentans</name>
    <dbReference type="NCBI Taxonomy" id="1473598"/>
    <lineage>
        <taxon>Bacteria</taxon>
        <taxon>Pseudomonadati</taxon>
        <taxon>Acidobacteriota</taxon>
        <taxon>Terriglobia</taxon>
        <taxon>Bryobacterales</taxon>
        <taxon>Bryobacteraceae</taxon>
        <taxon>Paludibaculum</taxon>
    </lineage>
</organism>
<sequence>MFGIDWNNPQTMWLNYTNLALGVVTLICFAAVGYNIVKELLEQRQKHNAMDRELKDMLSAQGHAMEIPGLGWTMADGGEPVPPPVFKRPPTPREKKQ</sequence>
<feature type="region of interest" description="Disordered" evidence="1">
    <location>
        <begin position="72"/>
        <end position="97"/>
    </location>
</feature>
<gene>
    <name evidence="3" type="ORF">IRI77_06035</name>
</gene>
<proteinExistence type="predicted"/>
<keyword evidence="2" id="KW-0812">Transmembrane</keyword>
<evidence type="ECO:0000313" key="4">
    <source>
        <dbReference type="Proteomes" id="UP000593892"/>
    </source>
</evidence>
<dbReference type="AlphaFoldDB" id="A0A7S7NTM8"/>
<feature type="transmembrane region" description="Helical" evidence="2">
    <location>
        <begin position="16"/>
        <end position="37"/>
    </location>
</feature>
<dbReference type="RefSeq" id="WP_194451171.1">
    <property type="nucleotide sequence ID" value="NZ_CP063849.1"/>
</dbReference>
<evidence type="ECO:0000256" key="1">
    <source>
        <dbReference type="SAM" id="MobiDB-lite"/>
    </source>
</evidence>
<keyword evidence="4" id="KW-1185">Reference proteome</keyword>
<evidence type="ECO:0000313" key="3">
    <source>
        <dbReference type="EMBL" id="QOY89509.1"/>
    </source>
</evidence>
<reference evidence="3 4" key="1">
    <citation type="submission" date="2020-10" db="EMBL/GenBank/DDBJ databases">
        <title>Complete genome sequence of Paludibaculum fermentans P105T, a facultatively anaerobic acidobacterium capable of dissimilatory Fe(III) reduction.</title>
        <authorList>
            <person name="Dedysh S.N."/>
            <person name="Beletsky A.V."/>
            <person name="Kulichevskaya I.S."/>
            <person name="Mardanov A.V."/>
            <person name="Ravin N.V."/>
        </authorList>
    </citation>
    <scope>NUCLEOTIDE SEQUENCE [LARGE SCALE GENOMIC DNA]</scope>
    <source>
        <strain evidence="3 4">P105</strain>
    </source>
</reference>
<dbReference type="KEGG" id="pfer:IRI77_06035"/>
<accession>A0A7S7NTM8</accession>